<comment type="caution">
    <text evidence="1">The sequence shown here is derived from an EMBL/GenBank/DDBJ whole genome shotgun (WGS) entry which is preliminary data.</text>
</comment>
<accession>A0ACB8DF07</accession>
<evidence type="ECO:0000313" key="1">
    <source>
        <dbReference type="EMBL" id="KAH7966611.1"/>
    </source>
</evidence>
<organism evidence="1 2">
    <name type="scientific">Dermacentor silvarum</name>
    <name type="common">Tick</name>
    <dbReference type="NCBI Taxonomy" id="543639"/>
    <lineage>
        <taxon>Eukaryota</taxon>
        <taxon>Metazoa</taxon>
        <taxon>Ecdysozoa</taxon>
        <taxon>Arthropoda</taxon>
        <taxon>Chelicerata</taxon>
        <taxon>Arachnida</taxon>
        <taxon>Acari</taxon>
        <taxon>Parasitiformes</taxon>
        <taxon>Ixodida</taxon>
        <taxon>Ixodoidea</taxon>
        <taxon>Ixodidae</taxon>
        <taxon>Rhipicephalinae</taxon>
        <taxon>Dermacentor</taxon>
    </lineage>
</organism>
<evidence type="ECO:0000313" key="2">
    <source>
        <dbReference type="Proteomes" id="UP000821865"/>
    </source>
</evidence>
<sequence>MLDPTQGETQMRLSIHRLTHNHRQDTDAFLTQVKCTYTTPGLPCKHPEYTGSPQPQLDAPITESEYRAALLKLRNTTPSEDQITNVVILNLDDASISHL</sequence>
<gene>
    <name evidence="1" type="ORF">HPB49_018007</name>
</gene>
<proteinExistence type="predicted"/>
<keyword evidence="2" id="KW-1185">Reference proteome</keyword>
<dbReference type="EMBL" id="CM023471">
    <property type="protein sequence ID" value="KAH7966611.1"/>
    <property type="molecule type" value="Genomic_DNA"/>
</dbReference>
<name>A0ACB8DF07_DERSI</name>
<protein>
    <submittedName>
        <fullName evidence="1">Uncharacterized protein</fullName>
    </submittedName>
</protein>
<reference evidence="1" key="1">
    <citation type="submission" date="2020-05" db="EMBL/GenBank/DDBJ databases">
        <title>Large-scale comparative analyses of tick genomes elucidate their genetic diversity and vector capacities.</title>
        <authorList>
            <person name="Jia N."/>
            <person name="Wang J."/>
            <person name="Shi W."/>
            <person name="Du L."/>
            <person name="Sun Y."/>
            <person name="Zhan W."/>
            <person name="Jiang J."/>
            <person name="Wang Q."/>
            <person name="Zhang B."/>
            <person name="Ji P."/>
            <person name="Sakyi L.B."/>
            <person name="Cui X."/>
            <person name="Yuan T."/>
            <person name="Jiang B."/>
            <person name="Yang W."/>
            <person name="Lam T.T.-Y."/>
            <person name="Chang Q."/>
            <person name="Ding S."/>
            <person name="Wang X."/>
            <person name="Zhu J."/>
            <person name="Ruan X."/>
            <person name="Zhao L."/>
            <person name="Wei J."/>
            <person name="Que T."/>
            <person name="Du C."/>
            <person name="Cheng J."/>
            <person name="Dai P."/>
            <person name="Han X."/>
            <person name="Huang E."/>
            <person name="Gao Y."/>
            <person name="Liu J."/>
            <person name="Shao H."/>
            <person name="Ye R."/>
            <person name="Li L."/>
            <person name="Wei W."/>
            <person name="Wang X."/>
            <person name="Wang C."/>
            <person name="Yang T."/>
            <person name="Huo Q."/>
            <person name="Li W."/>
            <person name="Guo W."/>
            <person name="Chen H."/>
            <person name="Zhou L."/>
            <person name="Ni X."/>
            <person name="Tian J."/>
            <person name="Zhou Y."/>
            <person name="Sheng Y."/>
            <person name="Liu T."/>
            <person name="Pan Y."/>
            <person name="Xia L."/>
            <person name="Li J."/>
            <person name="Zhao F."/>
            <person name="Cao W."/>
        </authorList>
    </citation>
    <scope>NUCLEOTIDE SEQUENCE</scope>
    <source>
        <strain evidence="1">Dsil-2018</strain>
    </source>
</reference>
<dbReference type="Proteomes" id="UP000821865">
    <property type="component" value="Chromosome 2"/>
</dbReference>